<keyword evidence="4" id="KW-1185">Reference proteome</keyword>
<protein>
    <recommendedName>
        <fullName evidence="5">RCK N-terminal domain-containing protein</fullName>
    </recommendedName>
</protein>
<dbReference type="HOGENOM" id="CLU_046525_3_2_9"/>
<dbReference type="PANTHER" id="PTHR43833">
    <property type="entry name" value="POTASSIUM CHANNEL PROTEIN 2-RELATED-RELATED"/>
    <property type="match status" value="1"/>
</dbReference>
<dbReference type="InterPro" id="IPR003148">
    <property type="entry name" value="RCK_N"/>
</dbReference>
<evidence type="ECO:0000313" key="4">
    <source>
        <dbReference type="Proteomes" id="UP000002939"/>
    </source>
</evidence>
<dbReference type="STRING" id="626369.HMPREF0446_00851"/>
<proteinExistence type="predicted"/>
<dbReference type="InterPro" id="IPR006037">
    <property type="entry name" value="RCK_C"/>
</dbReference>
<dbReference type="SUPFAM" id="SSF51735">
    <property type="entry name" value="NAD(P)-binding Rossmann-fold domains"/>
    <property type="match status" value="1"/>
</dbReference>
<dbReference type="Gene3D" id="3.40.50.720">
    <property type="entry name" value="NAD(P)-binding Rossmann-like Domain"/>
    <property type="match status" value="1"/>
</dbReference>
<feature type="domain" description="RCK C-terminal" evidence="2">
    <location>
        <begin position="135"/>
        <end position="221"/>
    </location>
</feature>
<dbReference type="PROSITE" id="PS51202">
    <property type="entry name" value="RCK_C"/>
    <property type="match status" value="1"/>
</dbReference>
<dbReference type="AlphaFoldDB" id="D0BLJ8"/>
<evidence type="ECO:0008006" key="5">
    <source>
        <dbReference type="Google" id="ProtNLM"/>
    </source>
</evidence>
<sequence>MTKTVGILGLGVFGTTIAKQLSQYDCDIIAVDSQEENVNRLEPYITKGVIADITDFHVLEEIGISNCDVTVIATGSNLEASILAVMHCSKLGVPKIVAKAKSKTSTEILMKMGATRIINPEKETGIRVAKNIVHHKLADVISLDENISLVEFYPPSSWVGKSLKDLHLRQQYDLNLIGYRQEENAPLKTQLSADFEIQDNIMLVAIMDSKRLENADFLNED</sequence>
<reference evidence="3" key="1">
    <citation type="submission" date="2009-09" db="EMBL/GenBank/DDBJ databases">
        <authorList>
            <consortium name="The Broad Institute Genome Sequencing Platform"/>
            <person name="Ward D."/>
            <person name="Feldgarden M."/>
            <person name="Earl A."/>
            <person name="Young S.K."/>
            <person name="Zeng Q."/>
            <person name="Koehrsen M."/>
            <person name="Alvarado L."/>
            <person name="Berlin A."/>
            <person name="Bochicchio J."/>
            <person name="Borenstein D."/>
            <person name="Chapman S.B."/>
            <person name="Chen Z."/>
            <person name="Engels R."/>
            <person name="Freedman E."/>
            <person name="Gellesch M."/>
            <person name="Goldberg J."/>
            <person name="Griggs A."/>
            <person name="Gujja S."/>
            <person name="Heilman E."/>
            <person name="Heiman D."/>
            <person name="Hepburn T."/>
            <person name="Howarth C."/>
            <person name="Jen D."/>
            <person name="Larson L."/>
            <person name="Lewis B."/>
            <person name="Mehta T."/>
            <person name="Park D."/>
            <person name="Pearson M."/>
            <person name="Roberts A."/>
            <person name="Saif S."/>
            <person name="Shea T."/>
            <person name="Shenoy N."/>
            <person name="Sisk P."/>
            <person name="Stolte C."/>
            <person name="Sykes S."/>
            <person name="Thomson T."/>
            <person name="Walk T."/>
            <person name="White J."/>
            <person name="Yandava C."/>
            <person name="Sibley C.D."/>
            <person name="Field T.R."/>
            <person name="Grinwis M."/>
            <person name="Eshaghurshan C.S."/>
            <person name="Surette M.G."/>
            <person name="Haas B."/>
            <person name="Nusbaum C."/>
            <person name="Birren B."/>
        </authorList>
    </citation>
    <scope>NUCLEOTIDE SEQUENCE [LARGE SCALE GENOMIC DNA]</scope>
    <source>
        <strain evidence="3">ATCC 700633</strain>
    </source>
</reference>
<evidence type="ECO:0000259" key="1">
    <source>
        <dbReference type="PROSITE" id="PS51201"/>
    </source>
</evidence>
<dbReference type="Pfam" id="PF02254">
    <property type="entry name" value="TrkA_N"/>
    <property type="match status" value="1"/>
</dbReference>
<dbReference type="InterPro" id="IPR036721">
    <property type="entry name" value="RCK_C_sf"/>
</dbReference>
<dbReference type="EMBL" id="ACRF02000016">
    <property type="protein sequence ID" value="EEW92863.1"/>
    <property type="molecule type" value="Genomic_DNA"/>
</dbReference>
<dbReference type="InterPro" id="IPR050721">
    <property type="entry name" value="Trk_Ktr_HKT_K-transport"/>
</dbReference>
<organism evidence="3 4">
    <name type="scientific">Granulicatella elegans ATCC 700633</name>
    <dbReference type="NCBI Taxonomy" id="626369"/>
    <lineage>
        <taxon>Bacteria</taxon>
        <taxon>Bacillati</taxon>
        <taxon>Bacillota</taxon>
        <taxon>Bacilli</taxon>
        <taxon>Lactobacillales</taxon>
        <taxon>Carnobacteriaceae</taxon>
        <taxon>Granulicatella</taxon>
    </lineage>
</organism>
<dbReference type="GO" id="GO:0006813">
    <property type="term" value="P:potassium ion transport"/>
    <property type="evidence" value="ECO:0007669"/>
    <property type="project" value="InterPro"/>
</dbReference>
<dbReference type="RefSeq" id="WP_006703124.1">
    <property type="nucleotide sequence ID" value="NZ_KI391971.1"/>
</dbReference>
<reference evidence="3" key="2">
    <citation type="submission" date="2011-10" db="EMBL/GenBank/DDBJ databases">
        <title>The Genome Sequence of Granulicatella elegans ATCC 700633.</title>
        <authorList>
            <consortium name="The Broad Institute Genome Sequencing Platform"/>
            <consortium name="The Broad Institute Genome Sequencing Center for Infectious Disease"/>
            <person name="Earl A."/>
            <person name="Ward D."/>
            <person name="Feldgarden M."/>
            <person name="Gevers D."/>
            <person name="Sibley C.D."/>
            <person name="Field T.R."/>
            <person name="Grinwis M."/>
            <person name="Eshaghurshan C.S."/>
            <person name="Surette M.G."/>
            <person name="Young S.K."/>
            <person name="Zeng Q."/>
            <person name="Gargeya S."/>
            <person name="Fitzgerald M."/>
            <person name="Haas B."/>
            <person name="Abouelleil A."/>
            <person name="Alvarado L."/>
            <person name="Arachchi H.M."/>
            <person name="Berlin A."/>
            <person name="Brown A."/>
            <person name="Chapman S.B."/>
            <person name="Chen Z."/>
            <person name="Dunbar C."/>
            <person name="Freedman E."/>
            <person name="Gearin G."/>
            <person name="Goldberg J."/>
            <person name="Griggs A."/>
            <person name="Gujja S."/>
            <person name="Heiman D."/>
            <person name="Howarth C."/>
            <person name="Larson L."/>
            <person name="Lui A."/>
            <person name="MacDonald P.J.P."/>
            <person name="Montmayeur A."/>
            <person name="Murphy C."/>
            <person name="Neiman D."/>
            <person name="Pearson M."/>
            <person name="Priest M."/>
            <person name="Roberts A."/>
            <person name="Saif S."/>
            <person name="Shea T."/>
            <person name="Shenoy N."/>
            <person name="Sisk P."/>
            <person name="Stolte C."/>
            <person name="Sykes S."/>
            <person name="Wortman J."/>
            <person name="Nusbaum C."/>
            <person name="Birren B."/>
        </authorList>
    </citation>
    <scope>NUCLEOTIDE SEQUENCE [LARGE SCALE GENOMIC DNA]</scope>
    <source>
        <strain evidence="3">ATCC 700633</strain>
    </source>
</reference>
<dbReference type="Gene3D" id="3.30.70.1450">
    <property type="entry name" value="Regulator of K+ conductance, C-terminal domain"/>
    <property type="match status" value="1"/>
</dbReference>
<evidence type="ECO:0000313" key="3">
    <source>
        <dbReference type="EMBL" id="EEW92863.1"/>
    </source>
</evidence>
<dbReference type="SUPFAM" id="SSF116726">
    <property type="entry name" value="TrkA C-terminal domain-like"/>
    <property type="match status" value="1"/>
</dbReference>
<accession>D0BLJ8</accession>
<dbReference type="PANTHER" id="PTHR43833:SF7">
    <property type="entry name" value="KTR SYSTEM POTASSIUM UPTAKE PROTEIN C"/>
    <property type="match status" value="1"/>
</dbReference>
<dbReference type="GO" id="GO:0008324">
    <property type="term" value="F:monoatomic cation transmembrane transporter activity"/>
    <property type="evidence" value="ECO:0007669"/>
    <property type="project" value="InterPro"/>
</dbReference>
<gene>
    <name evidence="3" type="ORF">HMPREF0446_00851</name>
</gene>
<dbReference type="PROSITE" id="PS51201">
    <property type="entry name" value="RCK_N"/>
    <property type="match status" value="1"/>
</dbReference>
<dbReference type="eggNOG" id="COG0569">
    <property type="taxonomic scope" value="Bacteria"/>
</dbReference>
<evidence type="ECO:0000259" key="2">
    <source>
        <dbReference type="PROSITE" id="PS51202"/>
    </source>
</evidence>
<comment type="caution">
    <text evidence="3">The sequence shown here is derived from an EMBL/GenBank/DDBJ whole genome shotgun (WGS) entry which is preliminary data.</text>
</comment>
<name>D0BLJ8_9LACT</name>
<dbReference type="Pfam" id="PF02080">
    <property type="entry name" value="TrkA_C"/>
    <property type="match status" value="1"/>
</dbReference>
<feature type="domain" description="RCK N-terminal" evidence="1">
    <location>
        <begin position="2"/>
        <end position="119"/>
    </location>
</feature>
<dbReference type="Proteomes" id="UP000002939">
    <property type="component" value="Unassembled WGS sequence"/>
</dbReference>
<dbReference type="OrthoDB" id="9776294at2"/>
<dbReference type="InterPro" id="IPR036291">
    <property type="entry name" value="NAD(P)-bd_dom_sf"/>
</dbReference>